<dbReference type="OrthoDB" id="9823341at2"/>
<evidence type="ECO:0000313" key="3">
    <source>
        <dbReference type="EMBL" id="TLM95375.1"/>
    </source>
</evidence>
<organism evidence="3 4">
    <name type="scientific">Hymenobacter jeollabukensis</name>
    <dbReference type="NCBI Taxonomy" id="2025313"/>
    <lineage>
        <taxon>Bacteria</taxon>
        <taxon>Pseudomonadati</taxon>
        <taxon>Bacteroidota</taxon>
        <taxon>Cytophagia</taxon>
        <taxon>Cytophagales</taxon>
        <taxon>Hymenobacteraceae</taxon>
        <taxon>Hymenobacter</taxon>
    </lineage>
</organism>
<dbReference type="EMBL" id="VAJM01000002">
    <property type="protein sequence ID" value="TLM95375.1"/>
    <property type="molecule type" value="Genomic_DNA"/>
</dbReference>
<feature type="chain" id="PRO_5024297131" description="Gliding motility-associated protein GldM C-terminal domain-containing protein" evidence="1">
    <location>
        <begin position="31"/>
        <end position="276"/>
    </location>
</feature>
<evidence type="ECO:0000313" key="4">
    <source>
        <dbReference type="Proteomes" id="UP000305517"/>
    </source>
</evidence>
<evidence type="ECO:0000256" key="1">
    <source>
        <dbReference type="SAM" id="SignalP"/>
    </source>
</evidence>
<dbReference type="Proteomes" id="UP000305517">
    <property type="component" value="Unassembled WGS sequence"/>
</dbReference>
<comment type="caution">
    <text evidence="3">The sequence shown here is derived from an EMBL/GenBank/DDBJ whole genome shotgun (WGS) entry which is preliminary data.</text>
</comment>
<feature type="signal peptide" evidence="1">
    <location>
        <begin position="1"/>
        <end position="30"/>
    </location>
</feature>
<feature type="domain" description="Gliding motility-associated protein GldM C-terminal" evidence="2">
    <location>
        <begin position="151"/>
        <end position="272"/>
    </location>
</feature>
<keyword evidence="1" id="KW-0732">Signal</keyword>
<name>A0A5R8WVE4_9BACT</name>
<sequence>MPEMHPVRRAVCGLLLSLGTSGLLAPTVLAQTKVQVAPNPQERPPQQVWDYAKPRRYSSSPQVLNGLWVPEWALQPDSCELLLNCLHSFTAPQLLPGNRPRLRFVASGATVTFTTGDKSMLIVPFADPVILRAYQGQKLVFTHRFRVFLLPPPTVVCTLSNADQQLEQFRLTERTVSLRARPNEMLAVFLPGDARYRVSQAEISLRRANEPVGQSIMVVVPSAQATTSPAISLAPLGAEARPGDELLIRVQQLQRKNFNDQVEEVSFNQQYTIPLR</sequence>
<dbReference type="AlphaFoldDB" id="A0A5R8WVE4"/>
<evidence type="ECO:0000259" key="2">
    <source>
        <dbReference type="Pfam" id="PF12080"/>
    </source>
</evidence>
<accession>A0A5R8WVE4</accession>
<proteinExistence type="predicted"/>
<dbReference type="Pfam" id="PF12080">
    <property type="entry name" value="GldM_4th"/>
    <property type="match status" value="1"/>
</dbReference>
<protein>
    <recommendedName>
        <fullName evidence="2">Gliding motility-associated protein GldM C-terminal domain-containing protein</fullName>
    </recommendedName>
</protein>
<reference evidence="3 4" key="1">
    <citation type="submission" date="2019-05" db="EMBL/GenBank/DDBJ databases">
        <title>Hymenobacter edaphi sp. nov., isolated from abandoned arsenic-contaminated farmland soil.</title>
        <authorList>
            <person name="Nie L."/>
        </authorList>
    </citation>
    <scope>NUCLEOTIDE SEQUENCE [LARGE SCALE GENOMIC DNA]</scope>
    <source>
        <strain evidence="3 4">1-3-3-8</strain>
    </source>
</reference>
<gene>
    <name evidence="3" type="ORF">FDY95_06185</name>
</gene>
<keyword evidence="4" id="KW-1185">Reference proteome</keyword>
<dbReference type="InterPro" id="IPR022719">
    <property type="entry name" value="Motility-assoc_prot_GldM_C"/>
</dbReference>